<dbReference type="STRING" id="930129.SAMN05216352_10245"/>
<dbReference type="SUPFAM" id="SSF101498">
    <property type="entry name" value="Anti-sigma factor FlgM"/>
    <property type="match status" value="1"/>
</dbReference>
<proteinExistence type="inferred from homology"/>
<dbReference type="GO" id="GO:0044781">
    <property type="term" value="P:bacterial-type flagellum organization"/>
    <property type="evidence" value="ECO:0007669"/>
    <property type="project" value="UniProtKB-KW"/>
</dbReference>
<feature type="region of interest" description="Disordered" evidence="7">
    <location>
        <begin position="1"/>
        <end position="51"/>
    </location>
</feature>
<comment type="similarity">
    <text evidence="1">Belongs to the FlgM family.</text>
</comment>
<keyword evidence="4" id="KW-1005">Bacterial flagellum biogenesis</keyword>
<dbReference type="GO" id="GO:0045892">
    <property type="term" value="P:negative regulation of DNA-templated transcription"/>
    <property type="evidence" value="ECO:0007669"/>
    <property type="project" value="InterPro"/>
</dbReference>
<reference evidence="9 10" key="1">
    <citation type="submission" date="2016-10" db="EMBL/GenBank/DDBJ databases">
        <authorList>
            <person name="de Groot N.N."/>
        </authorList>
    </citation>
    <scope>NUCLEOTIDE SEQUENCE [LARGE SCALE GENOMIC DNA]</scope>
    <source>
        <strain evidence="10">P4B,CCM 7963,CECT 7998,DSM 25260,IBRC-M 10614,KCTC 13821</strain>
    </source>
</reference>
<dbReference type="NCBIfam" id="TIGR03824">
    <property type="entry name" value="FlgM_jcvi"/>
    <property type="match status" value="1"/>
</dbReference>
<feature type="domain" description="Anti-sigma-28 factor FlgM C-terminal" evidence="8">
    <location>
        <begin position="34"/>
        <end position="83"/>
    </location>
</feature>
<accession>A0A1G8E2I9</accession>
<dbReference type="InterPro" id="IPR035890">
    <property type="entry name" value="Anti-sigma-28_factor_FlgM_sf"/>
</dbReference>
<dbReference type="Gene3D" id="6.10.140.30">
    <property type="entry name" value="Anti-sigma-28 factor FlgM"/>
    <property type="match status" value="1"/>
</dbReference>
<sequence length="88" mass="9976">MLKINPLGPMNNPYNKQTAPQHADKTESPKNERDKVEISSTAKQMQQGEIDTARQEKIDALKQKVESGTYQVDPKEAAKKFIDFWSGK</sequence>
<keyword evidence="5" id="KW-0805">Transcription regulation</keyword>
<dbReference type="InterPro" id="IPR031316">
    <property type="entry name" value="FlgM_C"/>
</dbReference>
<evidence type="ECO:0000256" key="6">
    <source>
        <dbReference type="ARBA" id="ARBA00023163"/>
    </source>
</evidence>
<organism evidence="9 10">
    <name type="scientific">Alteribacillus bidgolensis</name>
    <dbReference type="NCBI Taxonomy" id="930129"/>
    <lineage>
        <taxon>Bacteria</taxon>
        <taxon>Bacillati</taxon>
        <taxon>Bacillota</taxon>
        <taxon>Bacilli</taxon>
        <taxon>Bacillales</taxon>
        <taxon>Bacillaceae</taxon>
        <taxon>Alteribacillus</taxon>
    </lineage>
</organism>
<gene>
    <name evidence="9" type="ORF">SAMN05216352_10245</name>
</gene>
<evidence type="ECO:0000256" key="3">
    <source>
        <dbReference type="ARBA" id="ARBA00022491"/>
    </source>
</evidence>
<evidence type="ECO:0000313" key="9">
    <source>
        <dbReference type="EMBL" id="SDH64088.1"/>
    </source>
</evidence>
<dbReference type="EMBL" id="FNDU01000002">
    <property type="protein sequence ID" value="SDH64088.1"/>
    <property type="molecule type" value="Genomic_DNA"/>
</dbReference>
<evidence type="ECO:0000256" key="5">
    <source>
        <dbReference type="ARBA" id="ARBA00023015"/>
    </source>
</evidence>
<evidence type="ECO:0000256" key="7">
    <source>
        <dbReference type="SAM" id="MobiDB-lite"/>
    </source>
</evidence>
<evidence type="ECO:0000313" key="10">
    <source>
        <dbReference type="Proteomes" id="UP000199017"/>
    </source>
</evidence>
<evidence type="ECO:0000259" key="8">
    <source>
        <dbReference type="Pfam" id="PF04316"/>
    </source>
</evidence>
<evidence type="ECO:0000256" key="4">
    <source>
        <dbReference type="ARBA" id="ARBA00022795"/>
    </source>
</evidence>
<evidence type="ECO:0000256" key="2">
    <source>
        <dbReference type="ARBA" id="ARBA00017823"/>
    </source>
</evidence>
<protein>
    <recommendedName>
        <fullName evidence="2">Negative regulator of flagellin synthesis</fullName>
    </recommendedName>
</protein>
<dbReference type="AlphaFoldDB" id="A0A1G8E2I9"/>
<dbReference type="RefSeq" id="WP_245917851.1">
    <property type="nucleotide sequence ID" value="NZ_FNDU01000002.1"/>
</dbReference>
<keyword evidence="10" id="KW-1185">Reference proteome</keyword>
<name>A0A1G8E2I9_9BACI</name>
<keyword evidence="3" id="KW-0678">Repressor</keyword>
<evidence type="ECO:0000256" key="1">
    <source>
        <dbReference type="ARBA" id="ARBA00005322"/>
    </source>
</evidence>
<keyword evidence="6" id="KW-0804">Transcription</keyword>
<dbReference type="Pfam" id="PF04316">
    <property type="entry name" value="FlgM"/>
    <property type="match status" value="1"/>
</dbReference>
<feature type="compositionally biased region" description="Polar residues" evidence="7">
    <location>
        <begin position="38"/>
        <end position="49"/>
    </location>
</feature>
<dbReference type="InterPro" id="IPR007412">
    <property type="entry name" value="FlgM"/>
</dbReference>
<dbReference type="Proteomes" id="UP000199017">
    <property type="component" value="Unassembled WGS sequence"/>
</dbReference>
<feature type="compositionally biased region" description="Basic and acidic residues" evidence="7">
    <location>
        <begin position="22"/>
        <end position="37"/>
    </location>
</feature>